<dbReference type="Proteomes" id="UP000007305">
    <property type="component" value="Chromosome 10"/>
</dbReference>
<name>A0A804RID3_MAIZE</name>
<dbReference type="AlphaFoldDB" id="A0A804RID3"/>
<organism evidence="1 2">
    <name type="scientific">Zea mays</name>
    <name type="common">Maize</name>
    <dbReference type="NCBI Taxonomy" id="4577"/>
    <lineage>
        <taxon>Eukaryota</taxon>
        <taxon>Viridiplantae</taxon>
        <taxon>Streptophyta</taxon>
        <taxon>Embryophyta</taxon>
        <taxon>Tracheophyta</taxon>
        <taxon>Spermatophyta</taxon>
        <taxon>Magnoliopsida</taxon>
        <taxon>Liliopsida</taxon>
        <taxon>Poales</taxon>
        <taxon>Poaceae</taxon>
        <taxon>PACMAD clade</taxon>
        <taxon>Panicoideae</taxon>
        <taxon>Andropogonodae</taxon>
        <taxon>Andropogoneae</taxon>
        <taxon>Tripsacinae</taxon>
        <taxon>Zea</taxon>
    </lineage>
</organism>
<evidence type="ECO:0000313" key="1">
    <source>
        <dbReference type="EnsemblPlants" id="Zm00001eb416200_P002"/>
    </source>
</evidence>
<reference evidence="2" key="1">
    <citation type="journal article" date="2009" name="Science">
        <title>The B73 maize genome: complexity, diversity, and dynamics.</title>
        <authorList>
            <person name="Schnable P.S."/>
            <person name="Ware D."/>
            <person name="Fulton R.S."/>
            <person name="Stein J.C."/>
            <person name="Wei F."/>
            <person name="Pasternak S."/>
            <person name="Liang C."/>
            <person name="Zhang J."/>
            <person name="Fulton L."/>
            <person name="Graves T.A."/>
            <person name="Minx P."/>
            <person name="Reily A.D."/>
            <person name="Courtney L."/>
            <person name="Kruchowski S.S."/>
            <person name="Tomlinson C."/>
            <person name="Strong C."/>
            <person name="Delehaunty K."/>
            <person name="Fronick C."/>
            <person name="Courtney B."/>
            <person name="Rock S.M."/>
            <person name="Belter E."/>
            <person name="Du F."/>
            <person name="Kim K."/>
            <person name="Abbott R.M."/>
            <person name="Cotton M."/>
            <person name="Levy A."/>
            <person name="Marchetto P."/>
            <person name="Ochoa K."/>
            <person name="Jackson S.M."/>
            <person name="Gillam B."/>
            <person name="Chen W."/>
            <person name="Yan L."/>
            <person name="Higginbotham J."/>
            <person name="Cardenas M."/>
            <person name="Waligorski J."/>
            <person name="Applebaum E."/>
            <person name="Phelps L."/>
            <person name="Falcone J."/>
            <person name="Kanchi K."/>
            <person name="Thane T."/>
            <person name="Scimone A."/>
            <person name="Thane N."/>
            <person name="Henke J."/>
            <person name="Wang T."/>
            <person name="Ruppert J."/>
            <person name="Shah N."/>
            <person name="Rotter K."/>
            <person name="Hodges J."/>
            <person name="Ingenthron E."/>
            <person name="Cordes M."/>
            <person name="Kohlberg S."/>
            <person name="Sgro J."/>
            <person name="Delgado B."/>
            <person name="Mead K."/>
            <person name="Chinwalla A."/>
            <person name="Leonard S."/>
            <person name="Crouse K."/>
            <person name="Collura K."/>
            <person name="Kudrna D."/>
            <person name="Currie J."/>
            <person name="He R."/>
            <person name="Angelova A."/>
            <person name="Rajasekar S."/>
            <person name="Mueller T."/>
            <person name="Lomeli R."/>
            <person name="Scara G."/>
            <person name="Ko A."/>
            <person name="Delaney K."/>
            <person name="Wissotski M."/>
            <person name="Lopez G."/>
            <person name="Campos D."/>
            <person name="Braidotti M."/>
            <person name="Ashley E."/>
            <person name="Golser W."/>
            <person name="Kim H."/>
            <person name="Lee S."/>
            <person name="Lin J."/>
            <person name="Dujmic Z."/>
            <person name="Kim W."/>
            <person name="Talag J."/>
            <person name="Zuccolo A."/>
            <person name="Fan C."/>
            <person name="Sebastian A."/>
            <person name="Kramer M."/>
            <person name="Spiegel L."/>
            <person name="Nascimento L."/>
            <person name="Zutavern T."/>
            <person name="Miller B."/>
            <person name="Ambroise C."/>
            <person name="Muller S."/>
            <person name="Spooner W."/>
            <person name="Narechania A."/>
            <person name="Ren L."/>
            <person name="Wei S."/>
            <person name="Kumari S."/>
            <person name="Faga B."/>
            <person name="Levy M.J."/>
            <person name="McMahan L."/>
            <person name="Van Buren P."/>
            <person name="Vaughn M.W."/>
            <person name="Ying K."/>
            <person name="Yeh C.-T."/>
            <person name="Emrich S.J."/>
            <person name="Jia Y."/>
            <person name="Kalyanaraman A."/>
            <person name="Hsia A.-P."/>
            <person name="Barbazuk W.B."/>
            <person name="Baucom R.S."/>
            <person name="Brutnell T.P."/>
            <person name="Carpita N.C."/>
            <person name="Chaparro C."/>
            <person name="Chia J.-M."/>
            <person name="Deragon J.-M."/>
            <person name="Estill J.C."/>
            <person name="Fu Y."/>
            <person name="Jeddeloh J.A."/>
            <person name="Han Y."/>
            <person name="Lee H."/>
            <person name="Li P."/>
            <person name="Lisch D.R."/>
            <person name="Liu S."/>
            <person name="Liu Z."/>
            <person name="Nagel D.H."/>
            <person name="McCann M.C."/>
            <person name="SanMiguel P."/>
            <person name="Myers A.M."/>
            <person name="Nettleton D."/>
            <person name="Nguyen J."/>
            <person name="Penning B.W."/>
            <person name="Ponnala L."/>
            <person name="Schneider K.L."/>
            <person name="Schwartz D.C."/>
            <person name="Sharma A."/>
            <person name="Soderlund C."/>
            <person name="Springer N.M."/>
            <person name="Sun Q."/>
            <person name="Wang H."/>
            <person name="Waterman M."/>
            <person name="Westerman R."/>
            <person name="Wolfgruber T.K."/>
            <person name="Yang L."/>
            <person name="Yu Y."/>
            <person name="Zhang L."/>
            <person name="Zhou S."/>
            <person name="Zhu Q."/>
            <person name="Bennetzen J.L."/>
            <person name="Dawe R.K."/>
            <person name="Jiang J."/>
            <person name="Jiang N."/>
            <person name="Presting G.G."/>
            <person name="Wessler S.R."/>
            <person name="Aluru S."/>
            <person name="Martienssen R.A."/>
            <person name="Clifton S.W."/>
            <person name="McCombie W.R."/>
            <person name="Wing R.A."/>
            <person name="Wilson R.K."/>
        </authorList>
    </citation>
    <scope>NUCLEOTIDE SEQUENCE [LARGE SCALE GENOMIC DNA]</scope>
    <source>
        <strain evidence="2">cv. B73</strain>
    </source>
</reference>
<evidence type="ECO:0000313" key="2">
    <source>
        <dbReference type="Proteomes" id="UP000007305"/>
    </source>
</evidence>
<dbReference type="EnsemblPlants" id="Zm00001eb416200_T002">
    <property type="protein sequence ID" value="Zm00001eb416200_P002"/>
    <property type="gene ID" value="Zm00001eb416200"/>
</dbReference>
<accession>A0A804RID3</accession>
<reference evidence="1" key="2">
    <citation type="submission" date="2019-07" db="EMBL/GenBank/DDBJ databases">
        <authorList>
            <person name="Seetharam A."/>
            <person name="Woodhouse M."/>
            <person name="Cannon E."/>
        </authorList>
    </citation>
    <scope>NUCLEOTIDE SEQUENCE [LARGE SCALE GENOMIC DNA]</scope>
    <source>
        <strain evidence="1">cv. B73</strain>
    </source>
</reference>
<sequence length="188" mass="21195">MRPIHPIKGLDGETTKAWLTGNLIWVEKTENPAVILPDGETATSHSIKWANQAAEDLRIWLGGGGFRRGLMFWLMRKGTAMGSFSRIWGQELPPRLRSSAAVRRRVSDGCALRQAYAAGSLVRFLSGHRTSGACRNISVAWPEVPPERDARILYVRSAFHQPGQIWYLICMHQQLVVFLPFFLKSPRI</sequence>
<protein>
    <submittedName>
        <fullName evidence="1">Uncharacterized protein</fullName>
    </submittedName>
</protein>
<keyword evidence="2" id="KW-1185">Reference proteome</keyword>
<proteinExistence type="predicted"/>
<dbReference type="Gramene" id="Zm00001eb416200_T002">
    <property type="protein sequence ID" value="Zm00001eb416200_P002"/>
    <property type="gene ID" value="Zm00001eb416200"/>
</dbReference>
<reference evidence="1" key="3">
    <citation type="submission" date="2021-05" db="UniProtKB">
        <authorList>
            <consortium name="EnsemblPlants"/>
        </authorList>
    </citation>
    <scope>IDENTIFICATION</scope>
    <source>
        <strain evidence="1">cv. B73</strain>
    </source>
</reference>